<evidence type="ECO:0000256" key="1">
    <source>
        <dbReference type="SAM" id="Coils"/>
    </source>
</evidence>
<accession>A0ABS3CZB7</accession>
<feature type="region of interest" description="Disordered" evidence="2">
    <location>
        <begin position="234"/>
        <end position="253"/>
    </location>
</feature>
<gene>
    <name evidence="3" type="ORF">J0A65_21595</name>
</gene>
<feature type="coiled-coil region" evidence="1">
    <location>
        <begin position="1"/>
        <end position="35"/>
    </location>
</feature>
<protein>
    <submittedName>
        <fullName evidence="3">Uncharacterized protein</fullName>
    </submittedName>
</protein>
<dbReference type="Proteomes" id="UP000663992">
    <property type="component" value="Unassembled WGS sequence"/>
</dbReference>
<keyword evidence="4" id="KW-1185">Reference proteome</keyword>
<dbReference type="EMBL" id="JAFKCS010000072">
    <property type="protein sequence ID" value="MBN7822472.1"/>
    <property type="molecule type" value="Genomic_DNA"/>
</dbReference>
<evidence type="ECO:0000313" key="4">
    <source>
        <dbReference type="Proteomes" id="UP000663992"/>
    </source>
</evidence>
<reference evidence="3 4" key="1">
    <citation type="submission" date="2021-03" db="EMBL/GenBank/DDBJ databases">
        <title>novel species isolated from a fishpond in China.</title>
        <authorList>
            <person name="Lu H."/>
            <person name="Cai Z."/>
        </authorList>
    </citation>
    <scope>NUCLEOTIDE SEQUENCE [LARGE SCALE GENOMIC DNA]</scope>
    <source>
        <strain evidence="3 4">Y57</strain>
    </source>
</reference>
<comment type="caution">
    <text evidence="3">The sequence shown here is derived from an EMBL/GenBank/DDBJ whole genome shotgun (WGS) entry which is preliminary data.</text>
</comment>
<keyword evidence="1" id="KW-0175">Coiled coil</keyword>
<name>A0ABS3CZB7_9ALTE</name>
<evidence type="ECO:0000256" key="2">
    <source>
        <dbReference type="SAM" id="MobiDB-lite"/>
    </source>
</evidence>
<sequence length="253" mass="28809">MSKSTDDIDHLRAQEAELERRLNEVRERRAELEKLMSPREKKGRPLRDITLDMLQEARCPLNSLLLASVIRPLHGRSIPATRFGTLSNDEARSFESSRARPVYLCHCITYDQGQAVKRFWARSDWSLADRIMAPMTGRILFLKGAAWTINLARLVSEGQIPADNPATLQYVAADQARDAGFPVQRTKFLYDEWLAVISASLDKHEAEDRALREAAAMELEQQLSERDQLFGSRTGLVSLPGSRRSWRSTNDDR</sequence>
<organism evidence="3 4">
    <name type="scientific">Bowmanella yangjiangensis</name>
    <dbReference type="NCBI Taxonomy" id="2811230"/>
    <lineage>
        <taxon>Bacteria</taxon>
        <taxon>Pseudomonadati</taxon>
        <taxon>Pseudomonadota</taxon>
        <taxon>Gammaproteobacteria</taxon>
        <taxon>Alteromonadales</taxon>
        <taxon>Alteromonadaceae</taxon>
        <taxon>Bowmanella</taxon>
    </lineage>
</organism>
<proteinExistence type="predicted"/>
<dbReference type="RefSeq" id="WP_206596397.1">
    <property type="nucleotide sequence ID" value="NZ_JAFKCS010000072.1"/>
</dbReference>
<evidence type="ECO:0000313" key="3">
    <source>
        <dbReference type="EMBL" id="MBN7822472.1"/>
    </source>
</evidence>